<evidence type="ECO:0000256" key="1">
    <source>
        <dbReference type="SAM" id="SignalP"/>
    </source>
</evidence>
<dbReference type="EMBL" id="JAZGQO010000018">
    <property type="protein sequence ID" value="KAK6167476.1"/>
    <property type="molecule type" value="Genomic_DNA"/>
</dbReference>
<feature type="chain" id="PRO_5042846721" description="JmjC domain-containing protein" evidence="1">
    <location>
        <begin position="19"/>
        <end position="431"/>
    </location>
</feature>
<dbReference type="Gene3D" id="2.60.120.650">
    <property type="entry name" value="Cupin"/>
    <property type="match status" value="1"/>
</dbReference>
<dbReference type="PANTHER" id="PTHR12461">
    <property type="entry name" value="HYPOXIA-INDUCIBLE FACTOR 1 ALPHA INHIBITOR-RELATED"/>
    <property type="match status" value="1"/>
</dbReference>
<keyword evidence="4" id="KW-1185">Reference proteome</keyword>
<keyword evidence="1" id="KW-0732">Signal</keyword>
<feature type="domain" description="JmjC" evidence="2">
    <location>
        <begin position="151"/>
        <end position="307"/>
    </location>
</feature>
<organism evidence="3 4">
    <name type="scientific">Patella caerulea</name>
    <name type="common">Rayed Mediterranean limpet</name>
    <dbReference type="NCBI Taxonomy" id="87958"/>
    <lineage>
        <taxon>Eukaryota</taxon>
        <taxon>Metazoa</taxon>
        <taxon>Spiralia</taxon>
        <taxon>Lophotrochozoa</taxon>
        <taxon>Mollusca</taxon>
        <taxon>Gastropoda</taxon>
        <taxon>Patellogastropoda</taxon>
        <taxon>Patelloidea</taxon>
        <taxon>Patellidae</taxon>
        <taxon>Patella</taxon>
    </lineage>
</organism>
<evidence type="ECO:0000313" key="3">
    <source>
        <dbReference type="EMBL" id="KAK6167476.1"/>
    </source>
</evidence>
<dbReference type="InterPro" id="IPR003347">
    <property type="entry name" value="JmjC_dom"/>
</dbReference>
<dbReference type="AlphaFoldDB" id="A0AAN8G4I4"/>
<dbReference type="Pfam" id="PF13621">
    <property type="entry name" value="Cupin_8"/>
    <property type="match status" value="1"/>
</dbReference>
<proteinExistence type="predicted"/>
<evidence type="ECO:0000313" key="4">
    <source>
        <dbReference type="Proteomes" id="UP001347796"/>
    </source>
</evidence>
<reference evidence="3 4" key="1">
    <citation type="submission" date="2024-01" db="EMBL/GenBank/DDBJ databases">
        <title>The genome of the rayed Mediterranean limpet Patella caerulea (Linnaeus, 1758).</title>
        <authorList>
            <person name="Anh-Thu Weber A."/>
            <person name="Halstead-Nussloch G."/>
        </authorList>
    </citation>
    <scope>NUCLEOTIDE SEQUENCE [LARGE SCALE GENOMIC DNA]</scope>
    <source>
        <strain evidence="3">AATW-2023a</strain>
        <tissue evidence="3">Whole specimen</tissue>
    </source>
</reference>
<feature type="signal peptide" evidence="1">
    <location>
        <begin position="1"/>
        <end position="18"/>
    </location>
</feature>
<accession>A0AAN8G4I4</accession>
<dbReference type="CDD" id="cd02208">
    <property type="entry name" value="cupin_RmlC-like"/>
    <property type="match status" value="1"/>
</dbReference>
<dbReference type="SUPFAM" id="SSF51197">
    <property type="entry name" value="Clavaminate synthase-like"/>
    <property type="match status" value="1"/>
</dbReference>
<name>A0AAN8G4I4_PATCE</name>
<protein>
    <recommendedName>
        <fullName evidence="2">JmjC domain-containing protein</fullName>
    </recommendedName>
</protein>
<comment type="caution">
    <text evidence="3">The sequence shown here is derived from an EMBL/GenBank/DDBJ whole genome shotgun (WGS) entry which is preliminary data.</text>
</comment>
<evidence type="ECO:0000259" key="2">
    <source>
        <dbReference type="PROSITE" id="PS51184"/>
    </source>
</evidence>
<dbReference type="InterPro" id="IPR041667">
    <property type="entry name" value="Cupin_8"/>
</dbReference>
<dbReference type="PANTHER" id="PTHR12461:SF53">
    <property type="entry name" value="JMJC DOMAIN-CONTAINING PROTEIN"/>
    <property type="match status" value="1"/>
</dbReference>
<dbReference type="Proteomes" id="UP001347796">
    <property type="component" value="Unassembled WGS sequence"/>
</dbReference>
<dbReference type="PROSITE" id="PS51184">
    <property type="entry name" value="JMJC"/>
    <property type="match status" value="1"/>
</dbReference>
<gene>
    <name evidence="3" type="ORF">SNE40_021495</name>
</gene>
<sequence length="431" mass="49866">METIFVFTCLIFIDLASAKIGFVKDLNMDAEFPPQIIKANRRIPDGHLRPLGYQGSPLAPVEDYEGIPDAKELYYDYASKWKPVVFRDSITESPIFNTWEKDDYLKKKYGHLNISVITRKGAKKDYLYRERQTMKLKKFLAEYMYEDWYLAGTVPHDMMHELPLPKCVQCGTIANYLQEAELWMSSGGTSSMLHSHEDHNLHCVLFGRRDFILIENKHKSAFAFKDEYPNSVAGHSPLDMEMINALKYTKIANVPWTWSTLHQGDCIFIPAGYLHQVRSYGRSISVTILITPTPEFDDAGCKKKQFTKIKTLSDAAFMWTFEEGKRVLTNWKLNAESLRYILLAQIRSEDIMPIEQFTIFYTQAMVVSDEEVLPAATVFAMLFDVGKREATRREITELSTEKLNRVAAIFNKPYEKSPRKKRDHLHAHEEL</sequence>